<organism evidence="3 4">
    <name type="scientific">Streptomyces maoxianensis</name>
    <dbReference type="NCBI Taxonomy" id="1459942"/>
    <lineage>
        <taxon>Bacteria</taxon>
        <taxon>Bacillati</taxon>
        <taxon>Actinomycetota</taxon>
        <taxon>Actinomycetes</taxon>
        <taxon>Kitasatosporales</taxon>
        <taxon>Streptomycetaceae</taxon>
        <taxon>Streptomyces</taxon>
    </lineage>
</organism>
<proteinExistence type="predicted"/>
<feature type="transmembrane region" description="Helical" evidence="2">
    <location>
        <begin position="271"/>
        <end position="290"/>
    </location>
</feature>
<feature type="transmembrane region" description="Helical" evidence="2">
    <location>
        <begin position="163"/>
        <end position="186"/>
    </location>
</feature>
<feature type="transmembrane region" description="Helical" evidence="2">
    <location>
        <begin position="388"/>
        <end position="413"/>
    </location>
</feature>
<feature type="transmembrane region" description="Helical" evidence="2">
    <location>
        <begin position="362"/>
        <end position="381"/>
    </location>
</feature>
<reference evidence="4" key="1">
    <citation type="journal article" date="2019" name="Int. J. Syst. Evol. Microbiol.">
        <title>The Global Catalogue of Microorganisms (GCM) 10K type strain sequencing project: providing services to taxonomists for standard genome sequencing and annotation.</title>
        <authorList>
            <consortium name="The Broad Institute Genomics Platform"/>
            <consortium name="The Broad Institute Genome Sequencing Center for Infectious Disease"/>
            <person name="Wu L."/>
            <person name="Ma J."/>
        </authorList>
    </citation>
    <scope>NUCLEOTIDE SEQUENCE [LARGE SCALE GENOMIC DNA]</scope>
    <source>
        <strain evidence="4">CGMCC 4.7139</strain>
    </source>
</reference>
<feature type="transmembrane region" description="Helical" evidence="2">
    <location>
        <begin position="130"/>
        <end position="151"/>
    </location>
</feature>
<keyword evidence="2" id="KW-0812">Transmembrane</keyword>
<evidence type="ECO:0000313" key="4">
    <source>
        <dbReference type="Proteomes" id="UP001595993"/>
    </source>
</evidence>
<evidence type="ECO:0008006" key="5">
    <source>
        <dbReference type="Google" id="ProtNLM"/>
    </source>
</evidence>
<feature type="transmembrane region" description="Helical" evidence="2">
    <location>
        <begin position="335"/>
        <end position="356"/>
    </location>
</feature>
<protein>
    <recommendedName>
        <fullName evidence="5">Glycosyltransferase RgtA/B/C/D-like domain-containing protein</fullName>
    </recommendedName>
</protein>
<evidence type="ECO:0000256" key="2">
    <source>
        <dbReference type="SAM" id="Phobius"/>
    </source>
</evidence>
<dbReference type="RefSeq" id="WP_381196444.1">
    <property type="nucleotide sequence ID" value="NZ_JBHSFE010000014.1"/>
</dbReference>
<feature type="region of interest" description="Disordered" evidence="1">
    <location>
        <begin position="1"/>
        <end position="51"/>
    </location>
</feature>
<feature type="transmembrane region" description="Helical" evidence="2">
    <location>
        <begin position="58"/>
        <end position="77"/>
    </location>
</feature>
<comment type="caution">
    <text evidence="3">The sequence shown here is derived from an EMBL/GenBank/DDBJ whole genome shotgun (WGS) entry which is preliminary data.</text>
</comment>
<keyword evidence="2" id="KW-1133">Transmembrane helix</keyword>
<feature type="transmembrane region" description="Helical" evidence="2">
    <location>
        <begin position="192"/>
        <end position="214"/>
    </location>
</feature>
<feature type="transmembrane region" description="Helical" evidence="2">
    <location>
        <begin position="221"/>
        <end position="237"/>
    </location>
</feature>
<dbReference type="EMBL" id="JBHSFE010000014">
    <property type="protein sequence ID" value="MFC4609549.1"/>
    <property type="molecule type" value="Genomic_DNA"/>
</dbReference>
<feature type="transmembrane region" description="Helical" evidence="2">
    <location>
        <begin position="310"/>
        <end position="328"/>
    </location>
</feature>
<sequence length="540" mass="59043">MNTPKIDDASAPPTMPSPSAVGWRQRSHDVTTPLPATVRPPSESEPVRRRTDAAGRTVVYTAVLLLTLLLLLLIQRLPWNGDLGLHAATIERLRADLIHPGSPQVDADTDSPYYSPWTVLLALVAKATGATAFTVLRIAALITLPLLLTGIRHFTRTLSTRRLAPPLAVLCLLLLWGPPLFAWSGFLELGSLALVISYPSTFVVALSFHFWALLTKALRTAASWKAFLGLGLMWAVIMLSHQFSGVVATFGALAVLLAARPWPAKETWLKLGSGIVLGVAVIAVWPYYSFFSLFAFDGLEEIHHALYSDMPARLGLALLGVVALLFRWRRDKRDPLVILFALGTLMVTAGGLTGHWSWGRALPAAIIPAQLAIALAIAEAGNRFVRNALAAVTGAALLFGAWTQSTALGYVFVGEALPQAVREKTWPSWQGPEWVTRAVKRGETVMTTYRSGLMLPGYGIYTVAPGFDDIFLPDQKERHAAVERFFARDTSRKDQLDILHRYNAKWVLRWDPEGGLPSKDPALRLVDFGPDGQALYKVVG</sequence>
<keyword evidence="4" id="KW-1185">Reference proteome</keyword>
<keyword evidence="2" id="KW-0472">Membrane</keyword>
<name>A0ABV9GAB5_9ACTN</name>
<evidence type="ECO:0000256" key="1">
    <source>
        <dbReference type="SAM" id="MobiDB-lite"/>
    </source>
</evidence>
<accession>A0ABV9GAB5</accession>
<feature type="compositionally biased region" description="Low complexity" evidence="1">
    <location>
        <begin position="9"/>
        <end position="20"/>
    </location>
</feature>
<feature type="transmembrane region" description="Helical" evidence="2">
    <location>
        <begin position="243"/>
        <end position="259"/>
    </location>
</feature>
<evidence type="ECO:0000313" key="3">
    <source>
        <dbReference type="EMBL" id="MFC4609549.1"/>
    </source>
</evidence>
<gene>
    <name evidence="3" type="ORF">ACFO9E_17245</name>
</gene>
<dbReference type="Proteomes" id="UP001595993">
    <property type="component" value="Unassembled WGS sequence"/>
</dbReference>